<feature type="chain" id="PRO_5001758647" evidence="10">
    <location>
        <begin position="21"/>
        <end position="201"/>
    </location>
</feature>
<feature type="binding site" description="axial binding residue" evidence="9">
    <location>
        <position position="178"/>
    </location>
    <ligand>
        <name>heme c</name>
        <dbReference type="ChEBI" id="CHEBI:61717"/>
        <label>2</label>
    </ligand>
    <ligandPart>
        <name>Fe</name>
        <dbReference type="ChEBI" id="CHEBI:18248"/>
    </ligandPart>
</feature>
<keyword evidence="10" id="KW-0732">Signal</keyword>
<feature type="binding site" description="covalent" evidence="8">
    <location>
        <position position="133"/>
    </location>
    <ligand>
        <name>heme c</name>
        <dbReference type="ChEBI" id="CHEBI:61717"/>
        <label>2</label>
    </ligand>
</feature>
<dbReference type="GO" id="GO:0009055">
    <property type="term" value="F:electron transfer activity"/>
    <property type="evidence" value="ECO:0007669"/>
    <property type="project" value="InterPro"/>
</dbReference>
<feature type="domain" description="Cytochrome c" evidence="11">
    <location>
        <begin position="109"/>
        <end position="201"/>
    </location>
</feature>
<feature type="signal peptide" evidence="10">
    <location>
        <begin position="1"/>
        <end position="20"/>
    </location>
</feature>
<keyword evidence="2" id="KW-0813">Transport</keyword>
<dbReference type="RefSeq" id="WP_020582139.1">
    <property type="nucleotide sequence ID" value="NZ_JOJP01000001.1"/>
</dbReference>
<dbReference type="PANTHER" id="PTHR33751:SF9">
    <property type="entry name" value="CYTOCHROME C4"/>
    <property type="match status" value="1"/>
</dbReference>
<dbReference type="InterPro" id="IPR036909">
    <property type="entry name" value="Cyt_c-like_dom_sf"/>
</dbReference>
<dbReference type="STRING" id="305900.GV64_02245"/>
<evidence type="ECO:0000256" key="1">
    <source>
        <dbReference type="ARBA" id="ARBA00004418"/>
    </source>
</evidence>
<keyword evidence="7 9" id="KW-0408">Iron</keyword>
<evidence type="ECO:0000256" key="2">
    <source>
        <dbReference type="ARBA" id="ARBA00022448"/>
    </source>
</evidence>
<dbReference type="Proteomes" id="UP000027997">
    <property type="component" value="Unassembled WGS sequence"/>
</dbReference>
<evidence type="ECO:0000256" key="9">
    <source>
        <dbReference type="PIRSR" id="PIRSR000005-2"/>
    </source>
</evidence>
<dbReference type="InterPro" id="IPR050597">
    <property type="entry name" value="Cytochrome_c_Oxidase_Subunit"/>
</dbReference>
<feature type="domain" description="Cytochrome c" evidence="11">
    <location>
        <begin position="22"/>
        <end position="100"/>
    </location>
</feature>
<dbReference type="EMBL" id="JOJP01000001">
    <property type="protein sequence ID" value="KEI69717.1"/>
    <property type="molecule type" value="Genomic_DNA"/>
</dbReference>
<dbReference type="AlphaFoldDB" id="A0A081K6E1"/>
<dbReference type="PROSITE" id="PS51007">
    <property type="entry name" value="CYTC"/>
    <property type="match status" value="2"/>
</dbReference>
<comment type="subcellular location">
    <subcellularLocation>
        <location evidence="1">Periplasm</location>
    </subcellularLocation>
</comment>
<keyword evidence="6" id="KW-0249">Electron transport</keyword>
<evidence type="ECO:0000256" key="7">
    <source>
        <dbReference type="ARBA" id="ARBA00023004"/>
    </source>
</evidence>
<protein>
    <submittedName>
        <fullName evidence="12">Cytochrome C</fullName>
    </submittedName>
</protein>
<organism evidence="12 13">
    <name type="scientific">Endozoicomonas elysicola</name>
    <dbReference type="NCBI Taxonomy" id="305900"/>
    <lineage>
        <taxon>Bacteria</taxon>
        <taxon>Pseudomonadati</taxon>
        <taxon>Pseudomonadota</taxon>
        <taxon>Gammaproteobacteria</taxon>
        <taxon>Oceanospirillales</taxon>
        <taxon>Endozoicomonadaceae</taxon>
        <taxon>Endozoicomonas</taxon>
    </lineage>
</organism>
<evidence type="ECO:0000313" key="13">
    <source>
        <dbReference type="Proteomes" id="UP000027997"/>
    </source>
</evidence>
<sequence length="201" mass="21197">MKKVILTLIISLGVTGVAFAKGDAAAGKSKATTCAACHGATGVSPAPNWPNLAGQGERYLIKQITEIKDGDRSVPEMMPFVSALTKQDIEDLAAFYASQPAPQGATDAKYVSVGEALYRGGDAKKGIPACSSCHSPTGKGNFLAGFPSLAGQKSDYTAKQLRDLREGDRTNDGDTKIMRTIAEKMSNKEIEAVSHYISGLR</sequence>
<feature type="binding site" description="axial binding residue" evidence="9">
    <location>
        <position position="38"/>
    </location>
    <ligand>
        <name>heme c</name>
        <dbReference type="ChEBI" id="CHEBI:61717"/>
        <label>1</label>
    </ligand>
    <ligandPart>
        <name>Fe</name>
        <dbReference type="ChEBI" id="CHEBI:18248"/>
    </ligandPart>
</feature>
<feature type="binding site" description="axial binding residue" evidence="9">
    <location>
        <position position="77"/>
    </location>
    <ligand>
        <name>heme c</name>
        <dbReference type="ChEBI" id="CHEBI:61717"/>
        <label>1</label>
    </ligand>
    <ligandPart>
        <name>Fe</name>
        <dbReference type="ChEBI" id="CHEBI:18248"/>
    </ligandPart>
</feature>
<proteinExistence type="predicted"/>
<dbReference type="InterPro" id="IPR024167">
    <property type="entry name" value="Cytochrome_c4-like"/>
</dbReference>
<dbReference type="Pfam" id="PF00034">
    <property type="entry name" value="Cytochrom_C"/>
    <property type="match status" value="2"/>
</dbReference>
<dbReference type="GO" id="GO:0005506">
    <property type="term" value="F:iron ion binding"/>
    <property type="evidence" value="ECO:0007669"/>
    <property type="project" value="InterPro"/>
</dbReference>
<dbReference type="PANTHER" id="PTHR33751">
    <property type="entry name" value="CBB3-TYPE CYTOCHROME C OXIDASE SUBUNIT FIXP"/>
    <property type="match status" value="1"/>
</dbReference>
<keyword evidence="13" id="KW-1185">Reference proteome</keyword>
<evidence type="ECO:0000313" key="12">
    <source>
        <dbReference type="EMBL" id="KEI69717.1"/>
    </source>
</evidence>
<feature type="binding site" description="axial binding residue" evidence="9">
    <location>
        <position position="134"/>
    </location>
    <ligand>
        <name>heme c</name>
        <dbReference type="ChEBI" id="CHEBI:61717"/>
        <label>2</label>
    </ligand>
    <ligandPart>
        <name>Fe</name>
        <dbReference type="ChEBI" id="CHEBI:18248"/>
    </ligandPart>
</feature>
<feature type="binding site" description="covalent" evidence="8">
    <location>
        <position position="37"/>
    </location>
    <ligand>
        <name>heme c</name>
        <dbReference type="ChEBI" id="CHEBI:61717"/>
        <label>1</label>
    </ligand>
</feature>
<dbReference type="Gene3D" id="1.10.760.10">
    <property type="entry name" value="Cytochrome c-like domain"/>
    <property type="match status" value="2"/>
</dbReference>
<evidence type="ECO:0000256" key="6">
    <source>
        <dbReference type="ARBA" id="ARBA00022982"/>
    </source>
</evidence>
<name>A0A081K6E1_9GAMM</name>
<feature type="binding site" description="covalent" evidence="8">
    <location>
        <position position="34"/>
    </location>
    <ligand>
        <name>heme c</name>
        <dbReference type="ChEBI" id="CHEBI:61717"/>
        <label>1</label>
    </ligand>
</feature>
<dbReference type="PIRSF" id="PIRSF000005">
    <property type="entry name" value="Cytochrome_c4"/>
    <property type="match status" value="1"/>
</dbReference>
<keyword evidence="3 8" id="KW-0349">Heme</keyword>
<gene>
    <name evidence="12" type="ORF">GV64_02245</name>
</gene>
<dbReference type="SUPFAM" id="SSF46626">
    <property type="entry name" value="Cytochrome c"/>
    <property type="match status" value="2"/>
</dbReference>
<keyword evidence="5" id="KW-0574">Periplasm</keyword>
<dbReference type="InterPro" id="IPR009056">
    <property type="entry name" value="Cyt_c-like_dom"/>
</dbReference>
<reference evidence="12 13" key="1">
    <citation type="submission" date="2014-06" db="EMBL/GenBank/DDBJ databases">
        <title>Whole Genome Sequences of Three Symbiotic Endozoicomonas Bacteria.</title>
        <authorList>
            <person name="Neave M.J."/>
            <person name="Apprill A."/>
            <person name="Voolstra C.R."/>
        </authorList>
    </citation>
    <scope>NUCLEOTIDE SEQUENCE [LARGE SCALE GENOMIC DNA]</scope>
    <source>
        <strain evidence="12 13">DSM 22380</strain>
    </source>
</reference>
<evidence type="ECO:0000259" key="11">
    <source>
        <dbReference type="PROSITE" id="PS51007"/>
    </source>
</evidence>
<keyword evidence="4 9" id="KW-0479">Metal-binding</keyword>
<comment type="PTM">
    <text evidence="8">Binds 2 heme c groups covalently per subunit.</text>
</comment>
<evidence type="ECO:0000256" key="3">
    <source>
        <dbReference type="ARBA" id="ARBA00022617"/>
    </source>
</evidence>
<evidence type="ECO:0000256" key="4">
    <source>
        <dbReference type="ARBA" id="ARBA00022723"/>
    </source>
</evidence>
<evidence type="ECO:0000256" key="10">
    <source>
        <dbReference type="SAM" id="SignalP"/>
    </source>
</evidence>
<dbReference type="GO" id="GO:0042597">
    <property type="term" value="C:periplasmic space"/>
    <property type="evidence" value="ECO:0007669"/>
    <property type="project" value="UniProtKB-SubCell"/>
</dbReference>
<evidence type="ECO:0000256" key="8">
    <source>
        <dbReference type="PIRSR" id="PIRSR000005-1"/>
    </source>
</evidence>
<accession>A0A081K6E1</accession>
<comment type="caution">
    <text evidence="12">The sequence shown here is derived from an EMBL/GenBank/DDBJ whole genome shotgun (WGS) entry which is preliminary data.</text>
</comment>
<evidence type="ECO:0000256" key="5">
    <source>
        <dbReference type="ARBA" id="ARBA00022764"/>
    </source>
</evidence>
<dbReference type="eggNOG" id="COG2863">
    <property type="taxonomic scope" value="Bacteria"/>
</dbReference>
<feature type="binding site" description="covalent" evidence="8">
    <location>
        <position position="130"/>
    </location>
    <ligand>
        <name>heme c</name>
        <dbReference type="ChEBI" id="CHEBI:61717"/>
        <label>2</label>
    </ligand>
</feature>
<dbReference type="GO" id="GO:0020037">
    <property type="term" value="F:heme binding"/>
    <property type="evidence" value="ECO:0007669"/>
    <property type="project" value="InterPro"/>
</dbReference>